<feature type="compositionally biased region" description="Basic and acidic residues" evidence="11">
    <location>
        <begin position="113"/>
        <end position="136"/>
    </location>
</feature>
<comment type="function">
    <text evidence="9 10">Involved in targeting and insertion of nascent membrane proteins into the cytoplasmic membrane. Acts as a receptor for the complex formed by the signal recognition particle (SRP) and the ribosome-nascent chain (RNC). Interaction with SRP-RNC leads to the transfer of the RNC complex to the Sec translocase for insertion into the membrane, the hydrolysis of GTP by both Ffh and FtsY, and the dissociation of the SRP-FtsY complex into the individual components.</text>
</comment>
<protein>
    <recommendedName>
        <fullName evidence="10">Signal recognition particle receptor FtsY</fullName>
        <shortName evidence="10">SRP receptor</shortName>
        <ecNumber evidence="10">3.6.5.4</ecNumber>
    </recommendedName>
</protein>
<evidence type="ECO:0000313" key="13">
    <source>
        <dbReference type="EMBL" id="HIX56684.1"/>
    </source>
</evidence>
<feature type="compositionally biased region" description="Basic and acidic residues" evidence="11">
    <location>
        <begin position="73"/>
        <end position="96"/>
    </location>
</feature>
<comment type="catalytic activity">
    <reaction evidence="8 10">
        <text>GTP + H2O = GDP + phosphate + H(+)</text>
        <dbReference type="Rhea" id="RHEA:19669"/>
        <dbReference type="ChEBI" id="CHEBI:15377"/>
        <dbReference type="ChEBI" id="CHEBI:15378"/>
        <dbReference type="ChEBI" id="CHEBI:37565"/>
        <dbReference type="ChEBI" id="CHEBI:43474"/>
        <dbReference type="ChEBI" id="CHEBI:58189"/>
        <dbReference type="EC" id="3.6.5.4"/>
    </reaction>
</comment>
<dbReference type="GO" id="GO:0005886">
    <property type="term" value="C:plasma membrane"/>
    <property type="evidence" value="ECO:0007669"/>
    <property type="project" value="UniProtKB-SubCell"/>
</dbReference>
<feature type="domain" description="SRP54-type proteins GTP-binding" evidence="12">
    <location>
        <begin position="597"/>
        <end position="610"/>
    </location>
</feature>
<feature type="binding site" evidence="10">
    <location>
        <begin position="512"/>
        <end position="516"/>
    </location>
    <ligand>
        <name>GTP</name>
        <dbReference type="ChEBI" id="CHEBI:37565"/>
    </ligand>
</feature>
<dbReference type="CDD" id="cd17874">
    <property type="entry name" value="FtsY"/>
    <property type="match status" value="1"/>
</dbReference>
<dbReference type="GO" id="GO:0003924">
    <property type="term" value="F:GTPase activity"/>
    <property type="evidence" value="ECO:0007669"/>
    <property type="project" value="UniProtKB-UniRule"/>
</dbReference>
<feature type="compositionally biased region" description="Acidic residues" evidence="11">
    <location>
        <begin position="291"/>
        <end position="300"/>
    </location>
</feature>
<feature type="binding site" evidence="10">
    <location>
        <begin position="430"/>
        <end position="437"/>
    </location>
    <ligand>
        <name>GTP</name>
        <dbReference type="ChEBI" id="CHEBI:37565"/>
    </ligand>
</feature>
<dbReference type="SUPFAM" id="SSF47364">
    <property type="entry name" value="Domain of the SRP/SRP receptor G-proteins"/>
    <property type="match status" value="1"/>
</dbReference>
<evidence type="ECO:0000256" key="6">
    <source>
        <dbReference type="ARBA" id="ARBA00023136"/>
    </source>
</evidence>
<evidence type="ECO:0000259" key="12">
    <source>
        <dbReference type="PROSITE" id="PS00300"/>
    </source>
</evidence>
<evidence type="ECO:0000256" key="10">
    <source>
        <dbReference type="HAMAP-Rule" id="MF_00920"/>
    </source>
</evidence>
<feature type="compositionally biased region" description="Basic residues" evidence="11">
    <location>
        <begin position="175"/>
        <end position="187"/>
    </location>
</feature>
<dbReference type="InterPro" id="IPR042101">
    <property type="entry name" value="SRP54_N_sf"/>
</dbReference>
<keyword evidence="2 10" id="KW-0963">Cytoplasm</keyword>
<keyword evidence="4 10" id="KW-0378">Hydrolase</keyword>
<feature type="compositionally biased region" description="Basic residues" evidence="11">
    <location>
        <begin position="243"/>
        <end position="254"/>
    </location>
</feature>
<evidence type="ECO:0000256" key="4">
    <source>
        <dbReference type="ARBA" id="ARBA00022801"/>
    </source>
</evidence>
<dbReference type="InterPro" id="IPR000897">
    <property type="entry name" value="SRP54_GTPase_dom"/>
</dbReference>
<feature type="compositionally biased region" description="Basic and acidic residues" evidence="11">
    <location>
        <begin position="143"/>
        <end position="164"/>
    </location>
</feature>
<evidence type="ECO:0000256" key="11">
    <source>
        <dbReference type="SAM" id="MobiDB-lite"/>
    </source>
</evidence>
<dbReference type="FunFam" id="3.40.50.300:FF:000053">
    <property type="entry name" value="Signal recognition particle receptor FtsY"/>
    <property type="match status" value="1"/>
</dbReference>
<feature type="compositionally biased region" description="Basic and acidic residues" evidence="11">
    <location>
        <begin position="31"/>
        <end position="52"/>
    </location>
</feature>
<dbReference type="SMART" id="SM00962">
    <property type="entry name" value="SRP54"/>
    <property type="match status" value="1"/>
</dbReference>
<dbReference type="HAMAP" id="MF_00920">
    <property type="entry name" value="FtsY"/>
    <property type="match status" value="1"/>
</dbReference>
<dbReference type="PROSITE" id="PS00300">
    <property type="entry name" value="SRP54"/>
    <property type="match status" value="1"/>
</dbReference>
<evidence type="ECO:0000313" key="14">
    <source>
        <dbReference type="Proteomes" id="UP000886829"/>
    </source>
</evidence>
<reference evidence="13" key="1">
    <citation type="journal article" date="2021" name="PeerJ">
        <title>Extensive microbial diversity within the chicken gut microbiome revealed by metagenomics and culture.</title>
        <authorList>
            <person name="Gilroy R."/>
            <person name="Ravi A."/>
            <person name="Getino M."/>
            <person name="Pursley I."/>
            <person name="Horton D.L."/>
            <person name="Alikhan N.F."/>
            <person name="Baker D."/>
            <person name="Gharbi K."/>
            <person name="Hall N."/>
            <person name="Watson M."/>
            <person name="Adriaenssens E.M."/>
            <person name="Foster-Nyarko E."/>
            <person name="Jarju S."/>
            <person name="Secka A."/>
            <person name="Antonio M."/>
            <person name="Oren A."/>
            <person name="Chaudhuri R.R."/>
            <person name="La Ragione R."/>
            <person name="Hildebrand F."/>
            <person name="Pallen M.J."/>
        </authorList>
    </citation>
    <scope>NUCLEOTIDE SEQUENCE</scope>
    <source>
        <strain evidence="13">USASDec5-558</strain>
    </source>
</reference>
<dbReference type="GO" id="GO:0005737">
    <property type="term" value="C:cytoplasm"/>
    <property type="evidence" value="ECO:0007669"/>
    <property type="project" value="UniProtKB-SubCell"/>
</dbReference>
<proteinExistence type="inferred from homology"/>
<comment type="caution">
    <text evidence="13">The sequence shown here is derived from an EMBL/GenBank/DDBJ whole genome shotgun (WGS) entry which is preliminary data.</text>
</comment>
<evidence type="ECO:0000256" key="1">
    <source>
        <dbReference type="ARBA" id="ARBA00022475"/>
    </source>
</evidence>
<dbReference type="Gene3D" id="1.20.120.140">
    <property type="entry name" value="Signal recognition particle SRP54, nucleotide-binding domain"/>
    <property type="match status" value="1"/>
</dbReference>
<keyword evidence="7 10" id="KW-0675">Receptor</keyword>
<dbReference type="SMART" id="SM00963">
    <property type="entry name" value="SRP54_N"/>
    <property type="match status" value="1"/>
</dbReference>
<dbReference type="EC" id="3.6.5.4" evidence="10"/>
<keyword evidence="5 10" id="KW-0342">GTP-binding</keyword>
<dbReference type="EMBL" id="DXEV01000087">
    <property type="protein sequence ID" value="HIX56684.1"/>
    <property type="molecule type" value="Genomic_DNA"/>
</dbReference>
<dbReference type="SUPFAM" id="SSF52540">
    <property type="entry name" value="P-loop containing nucleoside triphosphate hydrolases"/>
    <property type="match status" value="1"/>
</dbReference>
<comment type="subcellular location">
    <subcellularLocation>
        <location evidence="10">Cell membrane</location>
        <topology evidence="10">Peripheral membrane protein</topology>
        <orientation evidence="10">Cytoplasmic side</orientation>
    </subcellularLocation>
    <subcellularLocation>
        <location evidence="10">Cytoplasm</location>
    </subcellularLocation>
</comment>
<feature type="compositionally biased region" description="Pro residues" evidence="11">
    <location>
        <begin position="1"/>
        <end position="15"/>
    </location>
</feature>
<name>A0A9D1WCH3_9GAMM</name>
<dbReference type="InterPro" id="IPR003593">
    <property type="entry name" value="AAA+_ATPase"/>
</dbReference>
<dbReference type="Pfam" id="PF00448">
    <property type="entry name" value="SRP54"/>
    <property type="match status" value="1"/>
</dbReference>
<feature type="region of interest" description="Disordered" evidence="11">
    <location>
        <begin position="1"/>
        <end position="327"/>
    </location>
</feature>
<evidence type="ECO:0000256" key="8">
    <source>
        <dbReference type="ARBA" id="ARBA00048027"/>
    </source>
</evidence>
<organism evidence="13 14">
    <name type="scientific">Candidatus Anaerobiospirillum pullistercoris</name>
    <dbReference type="NCBI Taxonomy" id="2838452"/>
    <lineage>
        <taxon>Bacteria</taxon>
        <taxon>Pseudomonadati</taxon>
        <taxon>Pseudomonadota</taxon>
        <taxon>Gammaproteobacteria</taxon>
        <taxon>Aeromonadales</taxon>
        <taxon>Succinivibrionaceae</taxon>
        <taxon>Anaerobiospirillum</taxon>
    </lineage>
</organism>
<dbReference type="AlphaFoldDB" id="A0A9D1WCH3"/>
<feature type="binding site" evidence="10">
    <location>
        <begin position="576"/>
        <end position="579"/>
    </location>
    <ligand>
        <name>GTP</name>
        <dbReference type="ChEBI" id="CHEBI:37565"/>
    </ligand>
</feature>
<dbReference type="Proteomes" id="UP000886829">
    <property type="component" value="Unassembled WGS sequence"/>
</dbReference>
<feature type="compositionally biased region" description="Low complexity" evidence="11">
    <location>
        <begin position="255"/>
        <end position="290"/>
    </location>
</feature>
<dbReference type="InterPro" id="IPR027417">
    <property type="entry name" value="P-loop_NTPase"/>
</dbReference>
<accession>A0A9D1WCH3</accession>
<evidence type="ECO:0000256" key="9">
    <source>
        <dbReference type="ARBA" id="ARBA00053570"/>
    </source>
</evidence>
<feature type="compositionally biased region" description="Low complexity" evidence="11">
    <location>
        <begin position="190"/>
        <end position="235"/>
    </location>
</feature>
<keyword evidence="3 10" id="KW-0547">Nucleotide-binding</keyword>
<dbReference type="FunFam" id="1.20.120.140:FF:000002">
    <property type="entry name" value="Signal recognition particle receptor FtsY"/>
    <property type="match status" value="1"/>
</dbReference>
<dbReference type="GO" id="GO:0006614">
    <property type="term" value="P:SRP-dependent cotranslational protein targeting to membrane"/>
    <property type="evidence" value="ECO:0007669"/>
    <property type="project" value="InterPro"/>
</dbReference>
<keyword evidence="1 10" id="KW-1003">Cell membrane</keyword>
<evidence type="ECO:0000256" key="2">
    <source>
        <dbReference type="ARBA" id="ARBA00022490"/>
    </source>
</evidence>
<gene>
    <name evidence="10 13" type="primary">ftsY</name>
    <name evidence="13" type="ORF">H9850_04335</name>
</gene>
<dbReference type="PANTHER" id="PTHR43134">
    <property type="entry name" value="SIGNAL RECOGNITION PARTICLE RECEPTOR SUBUNIT ALPHA"/>
    <property type="match status" value="1"/>
</dbReference>
<feature type="compositionally biased region" description="Low complexity" evidence="11">
    <location>
        <begin position="165"/>
        <end position="174"/>
    </location>
</feature>
<dbReference type="InterPro" id="IPR013822">
    <property type="entry name" value="Signal_recog_particl_SRP54_hlx"/>
</dbReference>
<comment type="similarity">
    <text evidence="10">Belongs to the GTP-binding SRP family. FtsY subfamily.</text>
</comment>
<reference evidence="13" key="2">
    <citation type="submission" date="2021-04" db="EMBL/GenBank/DDBJ databases">
        <authorList>
            <person name="Gilroy R."/>
        </authorList>
    </citation>
    <scope>NUCLEOTIDE SEQUENCE</scope>
    <source>
        <strain evidence="13">USASDec5-558</strain>
    </source>
</reference>
<evidence type="ECO:0000256" key="5">
    <source>
        <dbReference type="ARBA" id="ARBA00023134"/>
    </source>
</evidence>
<dbReference type="GO" id="GO:0005047">
    <property type="term" value="F:signal recognition particle binding"/>
    <property type="evidence" value="ECO:0007669"/>
    <property type="project" value="TreeGrafter"/>
</dbReference>
<dbReference type="SMART" id="SM00382">
    <property type="entry name" value="AAA"/>
    <property type="match status" value="1"/>
</dbReference>
<feature type="compositionally biased region" description="Low complexity" evidence="11">
    <location>
        <begin position="301"/>
        <end position="322"/>
    </location>
</feature>
<dbReference type="InterPro" id="IPR004390">
    <property type="entry name" value="SR_rcpt_FtsY"/>
</dbReference>
<dbReference type="Pfam" id="PF02881">
    <property type="entry name" value="SRP54_N"/>
    <property type="match status" value="1"/>
</dbReference>
<dbReference type="NCBIfam" id="TIGR00064">
    <property type="entry name" value="ftsY"/>
    <property type="match status" value="1"/>
</dbReference>
<sequence length="629" mass="66747">MPDIGPAPEPAPLPVEPVRKKKRSPFFPWSRVDKDLGHAETKDKSDQNDGAERSASGDLLRESQAEPVAAEAKPVEAEAVEAKPTEAEAVEAKPEDVAPAEAKPAEAAPAETKPAEAKAVEAKPAETEAVEVKPEEVAPAETKPVEAEAVEAKPEEAEPAEAKPLEAAPVAAKPKATKSKRGRKKKAAEKVAASAAPEAAPEISAESAEQASAAPVATEAAPVASEESTPAVAEAPEAEVKPARKRGRKAKKAKSAASVEAEAAEAQVAEPQAAVSAEAEGSTAEVAVEAETTETVEAEAEAPSAEAELVESEAASSESTVTSEEKQSFFSRLKRSRDNFAQSMSALIRGRKIDDDLYDELETDLLTADLGGDTTYKVIDRLREESRLRDLSDAAALRKRLKKILSEILDPCQEPLVLVDHKPFVILMVGVNGAGKTTTIGKLARKYQDQGYSVMLAAGDTFRAAAVEQLKEWGERANVPVIAQATGSDSASVIFDAVNAAYARNVDVLICDTAGRLQNKDNLMDELRKIVRVMKKIDQGVPHEVLLVLDGTTGQNAVSQVRAFKEAVNVSGLVLTKLDGSAKGGVVFTLADLFQIPIRYVGIGEKAEDLREFKVEPFVDALIDDKAIE</sequence>
<dbReference type="PANTHER" id="PTHR43134:SF1">
    <property type="entry name" value="SIGNAL RECOGNITION PARTICLE RECEPTOR SUBUNIT ALPHA"/>
    <property type="match status" value="1"/>
</dbReference>
<dbReference type="Gene3D" id="3.40.50.300">
    <property type="entry name" value="P-loop containing nucleotide triphosphate hydrolases"/>
    <property type="match status" value="1"/>
</dbReference>
<comment type="subunit">
    <text evidence="10">Part of the signal recognition particle protein translocation system, which is composed of SRP and FtsY. SRP is a ribonucleoprotein composed of Ffh and a 4.5S RNA molecule.</text>
</comment>
<feature type="compositionally biased region" description="Low complexity" evidence="11">
    <location>
        <begin position="97"/>
        <end position="112"/>
    </location>
</feature>
<keyword evidence="6 10" id="KW-0472">Membrane</keyword>
<evidence type="ECO:0000256" key="7">
    <source>
        <dbReference type="ARBA" id="ARBA00023170"/>
    </source>
</evidence>
<dbReference type="InterPro" id="IPR036225">
    <property type="entry name" value="SRP/SRP_N"/>
</dbReference>
<evidence type="ECO:0000256" key="3">
    <source>
        <dbReference type="ARBA" id="ARBA00022741"/>
    </source>
</evidence>
<dbReference type="GO" id="GO:0005525">
    <property type="term" value="F:GTP binding"/>
    <property type="evidence" value="ECO:0007669"/>
    <property type="project" value="UniProtKB-UniRule"/>
</dbReference>